<protein>
    <submittedName>
        <fullName evidence="4">Acetyltransferase</fullName>
    </submittedName>
</protein>
<dbReference type="InterPro" id="IPR000182">
    <property type="entry name" value="GNAT_dom"/>
</dbReference>
<keyword evidence="5" id="KW-1185">Reference proteome</keyword>
<evidence type="ECO:0000256" key="1">
    <source>
        <dbReference type="ARBA" id="ARBA00022679"/>
    </source>
</evidence>
<name>A0A7T3DG69_9BURK</name>
<dbReference type="SUPFAM" id="SSF55729">
    <property type="entry name" value="Acyl-CoA N-acyltransferases (Nat)"/>
    <property type="match status" value="1"/>
</dbReference>
<sequence length="147" mass="16316">MITIRNSRPDEGARTVEIWRLAVDATHGFLSREDRKAIDEMVCGFLPQAPLWLAVDAMDDPLAFMLIDNGHMEALFVDPAYRGTGIGATLVRHGLALNRHMTTDVNEQNAQAVGFYEKMGFERTGRSPLDAQGRPYPLVHLKHTGGV</sequence>
<dbReference type="RefSeq" id="WP_034348759.1">
    <property type="nucleotide sequence ID" value="NZ_CP065748.1"/>
</dbReference>
<evidence type="ECO:0000259" key="3">
    <source>
        <dbReference type="PROSITE" id="PS51186"/>
    </source>
</evidence>
<dbReference type="InterPro" id="IPR016181">
    <property type="entry name" value="Acyl_CoA_acyltransferase"/>
</dbReference>
<dbReference type="Proteomes" id="UP000595064">
    <property type="component" value="Chromosome"/>
</dbReference>
<dbReference type="EMBL" id="CP065748">
    <property type="protein sequence ID" value="QPS83074.1"/>
    <property type="molecule type" value="Genomic_DNA"/>
</dbReference>
<dbReference type="PANTHER" id="PTHR43800:SF1">
    <property type="entry name" value="PEPTIDYL-LYSINE N-ACETYLTRANSFERASE YJAB"/>
    <property type="match status" value="1"/>
</dbReference>
<keyword evidence="2" id="KW-0012">Acyltransferase</keyword>
<dbReference type="CDD" id="cd04301">
    <property type="entry name" value="NAT_SF"/>
    <property type="match status" value="1"/>
</dbReference>
<evidence type="ECO:0000256" key="2">
    <source>
        <dbReference type="ARBA" id="ARBA00023315"/>
    </source>
</evidence>
<accession>A0A7T3DG69</accession>
<keyword evidence="1 4" id="KW-0808">Transferase</keyword>
<dbReference type="KEGG" id="dla:I6G47_08370"/>
<dbReference type="Pfam" id="PF13673">
    <property type="entry name" value="Acetyltransf_10"/>
    <property type="match status" value="1"/>
</dbReference>
<feature type="domain" description="N-acetyltransferase" evidence="3">
    <location>
        <begin position="2"/>
        <end position="143"/>
    </location>
</feature>
<organism evidence="4 5">
    <name type="scientific">Delftia lacustris</name>
    <dbReference type="NCBI Taxonomy" id="558537"/>
    <lineage>
        <taxon>Bacteria</taxon>
        <taxon>Pseudomonadati</taxon>
        <taxon>Pseudomonadota</taxon>
        <taxon>Betaproteobacteria</taxon>
        <taxon>Burkholderiales</taxon>
        <taxon>Comamonadaceae</taxon>
        <taxon>Delftia</taxon>
    </lineage>
</organism>
<reference evidence="4 5" key="1">
    <citation type="submission" date="2020-12" db="EMBL/GenBank/DDBJ databases">
        <title>FDA dAtabase for Regulatory Grade micrObial Sequences (FDA-ARGOS): Supporting development and validation of Infectious Disease Dx tests.</title>
        <authorList>
            <person name="Sproer C."/>
            <person name="Gronow S."/>
            <person name="Severitt S."/>
            <person name="Schroder I."/>
            <person name="Tallon L."/>
            <person name="Sadzewicz L."/>
            <person name="Zhao X."/>
            <person name="Boylan J."/>
            <person name="Ott S."/>
            <person name="Bowen H."/>
            <person name="Vavikolanu K."/>
            <person name="Mehta A."/>
            <person name="Aluvathingal J."/>
            <person name="Nadendla S."/>
            <person name="Lowell S."/>
            <person name="Myers T."/>
            <person name="Yan Y."/>
            <person name="Sichtig H."/>
        </authorList>
    </citation>
    <scope>NUCLEOTIDE SEQUENCE [LARGE SCALE GENOMIC DNA]</scope>
    <source>
        <strain evidence="4 5">FDAARGOS_890</strain>
    </source>
</reference>
<evidence type="ECO:0000313" key="5">
    <source>
        <dbReference type="Proteomes" id="UP000595064"/>
    </source>
</evidence>
<dbReference type="PROSITE" id="PS51186">
    <property type="entry name" value="GNAT"/>
    <property type="match status" value="1"/>
</dbReference>
<gene>
    <name evidence="4" type="ORF">I6G47_08370</name>
</gene>
<proteinExistence type="predicted"/>
<dbReference type="PANTHER" id="PTHR43800">
    <property type="entry name" value="PEPTIDYL-LYSINE N-ACETYLTRANSFERASE YJAB"/>
    <property type="match status" value="1"/>
</dbReference>
<dbReference type="AlphaFoldDB" id="A0A7T3DG69"/>
<dbReference type="NCBIfam" id="NF007807">
    <property type="entry name" value="PRK10514.1"/>
    <property type="match status" value="1"/>
</dbReference>
<dbReference type="GO" id="GO:0016747">
    <property type="term" value="F:acyltransferase activity, transferring groups other than amino-acyl groups"/>
    <property type="evidence" value="ECO:0007669"/>
    <property type="project" value="InterPro"/>
</dbReference>
<evidence type="ECO:0000313" key="4">
    <source>
        <dbReference type="EMBL" id="QPS83074.1"/>
    </source>
</evidence>
<dbReference type="Gene3D" id="3.40.630.30">
    <property type="match status" value="1"/>
</dbReference>